<proteinExistence type="predicted"/>
<dbReference type="AlphaFoldDB" id="A0A9X3F183"/>
<name>A0A9X3F183_9BACT</name>
<protein>
    <submittedName>
        <fullName evidence="1">Uncharacterized protein</fullName>
    </submittedName>
</protein>
<comment type="caution">
    <text evidence="1">The sequence shown here is derived from an EMBL/GenBank/DDBJ whole genome shotgun (WGS) entry which is preliminary data.</text>
</comment>
<evidence type="ECO:0000313" key="2">
    <source>
        <dbReference type="Proteomes" id="UP001150924"/>
    </source>
</evidence>
<dbReference type="RefSeq" id="WP_267776244.1">
    <property type="nucleotide sequence ID" value="NZ_JAPNKE010000002.1"/>
</dbReference>
<accession>A0A9X3F183</accession>
<reference evidence="1" key="1">
    <citation type="submission" date="2022-11" db="EMBL/GenBank/DDBJ databases">
        <title>Minimal conservation of predation-associated metabolite biosynthetic gene clusters underscores biosynthetic potential of Myxococcota including descriptions for ten novel species: Archangium lansinium sp. nov., Myxococcus landrumus sp. nov., Nannocystis bai.</title>
        <authorList>
            <person name="Ahearne A."/>
            <person name="Stevens C."/>
            <person name="Phillips K."/>
        </authorList>
    </citation>
    <scope>NUCLEOTIDE SEQUENCE</scope>
    <source>
        <strain evidence="1">Na p29</strain>
    </source>
</reference>
<gene>
    <name evidence="1" type="ORF">OV079_45790</name>
</gene>
<dbReference type="Proteomes" id="UP001150924">
    <property type="component" value="Unassembled WGS sequence"/>
</dbReference>
<evidence type="ECO:0000313" key="1">
    <source>
        <dbReference type="EMBL" id="MCY1012729.1"/>
    </source>
</evidence>
<organism evidence="1 2">
    <name type="scientific">Nannocystis pusilla</name>
    <dbReference type="NCBI Taxonomy" id="889268"/>
    <lineage>
        <taxon>Bacteria</taxon>
        <taxon>Pseudomonadati</taxon>
        <taxon>Myxococcota</taxon>
        <taxon>Polyangia</taxon>
        <taxon>Nannocystales</taxon>
        <taxon>Nannocystaceae</taxon>
        <taxon>Nannocystis</taxon>
    </lineage>
</organism>
<dbReference type="EMBL" id="JAPNKE010000002">
    <property type="protein sequence ID" value="MCY1012729.1"/>
    <property type="molecule type" value="Genomic_DNA"/>
</dbReference>
<keyword evidence="2" id="KW-1185">Reference proteome</keyword>
<sequence length="86" mass="9298">MGRALQLELQQRAAAGAGVAELVAQICEACEARGEVAGRFFVARVMIAAFALPLRLAHDVAAWFEDRAAPCEALDRELAPHLRSPR</sequence>